<dbReference type="AlphaFoldDB" id="A0A1F7J9Q5"/>
<dbReference type="InterPro" id="IPR000597">
    <property type="entry name" value="Ribosomal_uL3"/>
</dbReference>
<evidence type="ECO:0000313" key="9">
    <source>
        <dbReference type="Proteomes" id="UP000178857"/>
    </source>
</evidence>
<feature type="region of interest" description="Disordered" evidence="7">
    <location>
        <begin position="144"/>
        <end position="169"/>
    </location>
</feature>
<comment type="similarity">
    <text evidence="1">Belongs to the universal ribosomal protein uL3 family.</text>
</comment>
<comment type="caution">
    <text evidence="8">The sequence shown here is derived from an EMBL/GenBank/DDBJ whole genome shotgun (WGS) entry which is preliminary data.</text>
</comment>
<evidence type="ECO:0000256" key="2">
    <source>
        <dbReference type="ARBA" id="ARBA00022730"/>
    </source>
</evidence>
<keyword evidence="3" id="KW-0694">RNA-binding</keyword>
<dbReference type="Pfam" id="PF00297">
    <property type="entry name" value="Ribosomal_L3"/>
    <property type="match status" value="1"/>
</dbReference>
<dbReference type="STRING" id="1802069.A2970_00780"/>
<dbReference type="Gene3D" id="3.30.160.810">
    <property type="match status" value="1"/>
</dbReference>
<proteinExistence type="inferred from homology"/>
<name>A0A1F7J9Q5_9BACT</name>
<dbReference type="NCBIfam" id="TIGR03625">
    <property type="entry name" value="L3_bact"/>
    <property type="match status" value="1"/>
</dbReference>
<sequence length="221" mass="23802">MSGVIIGTKSSQSQLFTESGVRVPTTFIATQGCQMVGLLWQEKNGYNAIKLGLGHTKNIKKPVQGELNKAGIKTPLRFLKEIRLKDSIKIIEENKKKGIELAGAKLFIGDFVTPAVFFKKGDLVKVSGISKGKGFQGVVKRHHFKGGPRTHGQSHSERAPGSIGMTTTPGRVFRGKRMAGRMGNDRVTVKNLKVVDVKDDGLVVSGLVPGARGGLLEISNI</sequence>
<protein>
    <recommendedName>
        <fullName evidence="6">50S ribosomal protein L3</fullName>
    </recommendedName>
</protein>
<dbReference type="InterPro" id="IPR009000">
    <property type="entry name" value="Transl_B-barrel_sf"/>
</dbReference>
<evidence type="ECO:0000256" key="3">
    <source>
        <dbReference type="ARBA" id="ARBA00022884"/>
    </source>
</evidence>
<gene>
    <name evidence="8" type="ORF">A2970_00780</name>
</gene>
<dbReference type="GO" id="GO:0003735">
    <property type="term" value="F:structural constituent of ribosome"/>
    <property type="evidence" value="ECO:0007669"/>
    <property type="project" value="UniProtKB-UniRule"/>
</dbReference>
<keyword evidence="2" id="KW-0699">rRNA-binding</keyword>
<dbReference type="InterPro" id="IPR019927">
    <property type="entry name" value="Ribosomal_uL3_bac/org-type"/>
</dbReference>
<dbReference type="GO" id="GO:0006412">
    <property type="term" value="P:translation"/>
    <property type="evidence" value="ECO:0007669"/>
    <property type="project" value="UniProtKB-UniRule"/>
</dbReference>
<evidence type="ECO:0000256" key="4">
    <source>
        <dbReference type="ARBA" id="ARBA00022980"/>
    </source>
</evidence>
<evidence type="ECO:0000256" key="5">
    <source>
        <dbReference type="ARBA" id="ARBA00023274"/>
    </source>
</evidence>
<accession>A0A1F7J9Q5</accession>
<dbReference type="EMBL" id="MGAT01000025">
    <property type="protein sequence ID" value="OGK52317.1"/>
    <property type="molecule type" value="Genomic_DNA"/>
</dbReference>
<dbReference type="Proteomes" id="UP000178857">
    <property type="component" value="Unassembled WGS sequence"/>
</dbReference>
<dbReference type="GO" id="GO:0019843">
    <property type="term" value="F:rRNA binding"/>
    <property type="evidence" value="ECO:0007669"/>
    <property type="project" value="UniProtKB-KW"/>
</dbReference>
<evidence type="ECO:0000256" key="6">
    <source>
        <dbReference type="NCBIfam" id="TIGR03625"/>
    </source>
</evidence>
<dbReference type="PANTHER" id="PTHR11229:SF16">
    <property type="entry name" value="LARGE RIBOSOMAL SUBUNIT PROTEIN UL3C"/>
    <property type="match status" value="1"/>
</dbReference>
<dbReference type="Gene3D" id="2.40.30.10">
    <property type="entry name" value="Translation factors"/>
    <property type="match status" value="1"/>
</dbReference>
<dbReference type="FunFam" id="2.40.30.10:FF:000004">
    <property type="entry name" value="50S ribosomal protein L3"/>
    <property type="match status" value="1"/>
</dbReference>
<dbReference type="SUPFAM" id="SSF50447">
    <property type="entry name" value="Translation proteins"/>
    <property type="match status" value="1"/>
</dbReference>
<reference evidence="8 9" key="1">
    <citation type="journal article" date="2016" name="Nat. Commun.">
        <title>Thousands of microbial genomes shed light on interconnected biogeochemical processes in an aquifer system.</title>
        <authorList>
            <person name="Anantharaman K."/>
            <person name="Brown C.T."/>
            <person name="Hug L.A."/>
            <person name="Sharon I."/>
            <person name="Castelle C.J."/>
            <person name="Probst A.J."/>
            <person name="Thomas B.C."/>
            <person name="Singh A."/>
            <person name="Wilkins M.J."/>
            <person name="Karaoz U."/>
            <person name="Brodie E.L."/>
            <person name="Williams K.H."/>
            <person name="Hubbard S.S."/>
            <person name="Banfield J.F."/>
        </authorList>
    </citation>
    <scope>NUCLEOTIDE SEQUENCE [LARGE SCALE GENOMIC DNA]</scope>
</reference>
<evidence type="ECO:0000256" key="7">
    <source>
        <dbReference type="SAM" id="MobiDB-lite"/>
    </source>
</evidence>
<dbReference type="GO" id="GO:0022625">
    <property type="term" value="C:cytosolic large ribosomal subunit"/>
    <property type="evidence" value="ECO:0007669"/>
    <property type="project" value="TreeGrafter"/>
</dbReference>
<evidence type="ECO:0000256" key="1">
    <source>
        <dbReference type="ARBA" id="ARBA00006540"/>
    </source>
</evidence>
<keyword evidence="5" id="KW-0687">Ribonucleoprotein</keyword>
<organism evidence="8 9">
    <name type="scientific">Candidatus Roizmanbacteria bacterium RIFCSPLOWO2_01_FULL_44_13</name>
    <dbReference type="NCBI Taxonomy" id="1802069"/>
    <lineage>
        <taxon>Bacteria</taxon>
        <taxon>Candidatus Roizmaniibacteriota</taxon>
    </lineage>
</organism>
<evidence type="ECO:0000313" key="8">
    <source>
        <dbReference type="EMBL" id="OGK52317.1"/>
    </source>
</evidence>
<keyword evidence="4 8" id="KW-0689">Ribosomal protein</keyword>
<dbReference type="PANTHER" id="PTHR11229">
    <property type="entry name" value="50S RIBOSOMAL PROTEIN L3"/>
    <property type="match status" value="1"/>
</dbReference>